<dbReference type="EMBL" id="UINC01006067">
    <property type="protein sequence ID" value="SVA25266.1"/>
    <property type="molecule type" value="Genomic_DNA"/>
</dbReference>
<dbReference type="AlphaFoldDB" id="A0A381UAM4"/>
<proteinExistence type="predicted"/>
<evidence type="ECO:0000313" key="1">
    <source>
        <dbReference type="EMBL" id="SVA25266.1"/>
    </source>
</evidence>
<reference evidence="1" key="1">
    <citation type="submission" date="2018-05" db="EMBL/GenBank/DDBJ databases">
        <authorList>
            <person name="Lanie J.A."/>
            <person name="Ng W.-L."/>
            <person name="Kazmierczak K.M."/>
            <person name="Andrzejewski T.M."/>
            <person name="Davidsen T.M."/>
            <person name="Wayne K.J."/>
            <person name="Tettelin H."/>
            <person name="Glass J.I."/>
            <person name="Rusch D."/>
            <person name="Podicherti R."/>
            <person name="Tsui H.-C.T."/>
            <person name="Winkler M.E."/>
        </authorList>
    </citation>
    <scope>NUCLEOTIDE SEQUENCE</scope>
</reference>
<sequence length="80" mass="9571">MNIINIDYEKQTLQSDFFSWQIIANDKNKFLLLQREEKGRYHAAEADVKKKHLWEVKEISFRGPEGDTYFFDEETGIDKI</sequence>
<name>A0A381UAM4_9ZZZZ</name>
<organism evidence="1">
    <name type="scientific">marine metagenome</name>
    <dbReference type="NCBI Taxonomy" id="408172"/>
    <lineage>
        <taxon>unclassified sequences</taxon>
        <taxon>metagenomes</taxon>
        <taxon>ecological metagenomes</taxon>
    </lineage>
</organism>
<protein>
    <submittedName>
        <fullName evidence="1">Uncharacterized protein</fullName>
    </submittedName>
</protein>
<accession>A0A381UAM4</accession>
<gene>
    <name evidence="1" type="ORF">METZ01_LOCUS78120</name>
</gene>